<proteinExistence type="predicted"/>
<dbReference type="EMBL" id="JARQZJ010000124">
    <property type="protein sequence ID" value="KAK9889968.1"/>
    <property type="molecule type" value="Genomic_DNA"/>
</dbReference>
<name>A0AAW1VC77_9CUCU</name>
<gene>
    <name evidence="1" type="ORF">WA026_008779</name>
</gene>
<reference evidence="1 2" key="1">
    <citation type="submission" date="2023-03" db="EMBL/GenBank/DDBJ databases">
        <title>Genome insight into feeding habits of ladybird beetles.</title>
        <authorList>
            <person name="Li H.-S."/>
            <person name="Huang Y.-H."/>
            <person name="Pang H."/>
        </authorList>
    </citation>
    <scope>NUCLEOTIDE SEQUENCE [LARGE SCALE GENOMIC DNA]</scope>
    <source>
        <strain evidence="1">SYSU_2023b</strain>
        <tissue evidence="1">Whole body</tissue>
    </source>
</reference>
<sequence length="100" mass="11047">MGKTDYIIVPLADIELNPGKLTSICKTMGKEKMFSEDISNIAITRGTVNHIIVPLDSIELKPGKLTGICETMGTENIFLEDISNKDNNKRDNELYNCLSG</sequence>
<comment type="caution">
    <text evidence="1">The sequence shown here is derived from an EMBL/GenBank/DDBJ whole genome shotgun (WGS) entry which is preliminary data.</text>
</comment>
<organism evidence="1 2">
    <name type="scientific">Henosepilachna vigintioctopunctata</name>
    <dbReference type="NCBI Taxonomy" id="420089"/>
    <lineage>
        <taxon>Eukaryota</taxon>
        <taxon>Metazoa</taxon>
        <taxon>Ecdysozoa</taxon>
        <taxon>Arthropoda</taxon>
        <taxon>Hexapoda</taxon>
        <taxon>Insecta</taxon>
        <taxon>Pterygota</taxon>
        <taxon>Neoptera</taxon>
        <taxon>Endopterygota</taxon>
        <taxon>Coleoptera</taxon>
        <taxon>Polyphaga</taxon>
        <taxon>Cucujiformia</taxon>
        <taxon>Coccinelloidea</taxon>
        <taxon>Coccinellidae</taxon>
        <taxon>Epilachninae</taxon>
        <taxon>Epilachnini</taxon>
        <taxon>Henosepilachna</taxon>
    </lineage>
</organism>
<keyword evidence="2" id="KW-1185">Reference proteome</keyword>
<dbReference type="AlphaFoldDB" id="A0AAW1VC77"/>
<accession>A0AAW1VC77</accession>
<evidence type="ECO:0000313" key="1">
    <source>
        <dbReference type="EMBL" id="KAK9889968.1"/>
    </source>
</evidence>
<protein>
    <submittedName>
        <fullName evidence="1">Uncharacterized protein</fullName>
    </submittedName>
</protein>
<evidence type="ECO:0000313" key="2">
    <source>
        <dbReference type="Proteomes" id="UP001431783"/>
    </source>
</evidence>
<dbReference type="Proteomes" id="UP001431783">
    <property type="component" value="Unassembled WGS sequence"/>
</dbReference>